<dbReference type="Gene3D" id="1.10.3210.10">
    <property type="entry name" value="Hypothetical protein af1432"/>
    <property type="match status" value="1"/>
</dbReference>
<dbReference type="Pfam" id="PF13487">
    <property type="entry name" value="HD_5"/>
    <property type="match status" value="1"/>
</dbReference>
<organism evidence="2 3">
    <name type="scientific">Tepiditoga spiralis</name>
    <dbReference type="NCBI Taxonomy" id="2108365"/>
    <lineage>
        <taxon>Bacteria</taxon>
        <taxon>Thermotogati</taxon>
        <taxon>Thermotogota</taxon>
        <taxon>Thermotogae</taxon>
        <taxon>Petrotogales</taxon>
        <taxon>Petrotogaceae</taxon>
        <taxon>Tepiditoga</taxon>
    </lineage>
</organism>
<keyword evidence="3" id="KW-1185">Reference proteome</keyword>
<dbReference type="InParanoid" id="A0A7G1G840"/>
<dbReference type="KEGG" id="ocy:OSSY52_15250"/>
<dbReference type="PANTHER" id="PTHR43155">
    <property type="entry name" value="CYCLIC DI-GMP PHOSPHODIESTERASE PA4108-RELATED"/>
    <property type="match status" value="1"/>
</dbReference>
<dbReference type="EMBL" id="AP018712">
    <property type="protein sequence ID" value="BBE31384.1"/>
    <property type="molecule type" value="Genomic_DNA"/>
</dbReference>
<dbReference type="RefSeq" id="WP_190613887.1">
    <property type="nucleotide sequence ID" value="NZ_AP018712.1"/>
</dbReference>
<dbReference type="InterPro" id="IPR003018">
    <property type="entry name" value="GAF"/>
</dbReference>
<evidence type="ECO:0000313" key="2">
    <source>
        <dbReference type="EMBL" id="BBE31384.1"/>
    </source>
</evidence>
<dbReference type="AlphaFoldDB" id="A0A7G1G840"/>
<proteinExistence type="predicted"/>
<dbReference type="CDD" id="cd00077">
    <property type="entry name" value="HDc"/>
    <property type="match status" value="1"/>
</dbReference>
<dbReference type="PANTHER" id="PTHR43155:SF2">
    <property type="entry name" value="CYCLIC DI-GMP PHOSPHODIESTERASE PA4108"/>
    <property type="match status" value="1"/>
</dbReference>
<dbReference type="InterPro" id="IPR003607">
    <property type="entry name" value="HD/PDEase_dom"/>
</dbReference>
<name>A0A7G1G840_9BACT</name>
<sequence>MISEIIDFIKTMNENNFCIEYKINKFNNSNKINCKKEEMIGYFEYENNNFISFYKIPKDYSQHILVLDELIKKHLNEALISNEDLNKLSEITNSISPKVNIEETVQLIMKKLCKILDFNGAFFLLKSKENYLSLKHFIGIKPTNKNVKISIDNSVSGLALKKKTIISLNNPKKHPLFAHGVLKNKINNIIYFPIFEENGDMYGVISIINKKSENISIKDMFLSIMLNEIIASIMEVSLRENKLKFMLLGTLKALLKAQNSRIKKSPEEHLRIKEYVLKMADKLNLNSSDKWILELSSYIYDIGMIGLPNALFTNSNKLSTEEYETVKKHVEFGYQLAEKMQSLPNKLKKIILYHHERWNGSGYPNGLKEDKIPLLAQIIGICDTYVAMTENRAYRKKYSKQDALKKLKENSGILFNPILVDTLSEVIS</sequence>
<dbReference type="SUPFAM" id="SSF109604">
    <property type="entry name" value="HD-domain/PDEase-like"/>
    <property type="match status" value="1"/>
</dbReference>
<dbReference type="Gene3D" id="3.30.450.40">
    <property type="match status" value="1"/>
</dbReference>
<dbReference type="InterPro" id="IPR029016">
    <property type="entry name" value="GAF-like_dom_sf"/>
</dbReference>
<dbReference type="InterPro" id="IPR037522">
    <property type="entry name" value="HD_GYP_dom"/>
</dbReference>
<gene>
    <name evidence="2" type="ORF">OSSY52_15250</name>
</gene>
<evidence type="ECO:0000259" key="1">
    <source>
        <dbReference type="PROSITE" id="PS51832"/>
    </source>
</evidence>
<dbReference type="PROSITE" id="PS51832">
    <property type="entry name" value="HD_GYP"/>
    <property type="match status" value="1"/>
</dbReference>
<dbReference type="SUPFAM" id="SSF55781">
    <property type="entry name" value="GAF domain-like"/>
    <property type="match status" value="1"/>
</dbReference>
<evidence type="ECO:0000313" key="3">
    <source>
        <dbReference type="Proteomes" id="UP000516361"/>
    </source>
</evidence>
<protein>
    <recommendedName>
        <fullName evidence="1">HD-GYP domain-containing protein</fullName>
    </recommendedName>
</protein>
<accession>A0A7G1G840</accession>
<dbReference type="Pfam" id="PF13185">
    <property type="entry name" value="GAF_2"/>
    <property type="match status" value="1"/>
</dbReference>
<dbReference type="Proteomes" id="UP000516361">
    <property type="component" value="Chromosome"/>
</dbReference>
<reference evidence="2 3" key="1">
    <citation type="submission" date="2018-06" db="EMBL/GenBank/DDBJ databases">
        <title>Genome sequencing of Oceanotoga sp. sy52.</title>
        <authorList>
            <person name="Mori K."/>
        </authorList>
    </citation>
    <scope>NUCLEOTIDE SEQUENCE [LARGE SCALE GENOMIC DNA]</scope>
    <source>
        <strain evidence="3">sy52</strain>
    </source>
</reference>
<feature type="domain" description="HD-GYP" evidence="1">
    <location>
        <begin position="243"/>
        <end position="428"/>
    </location>
</feature>